<name>A0AA91Q2P8_CLALS</name>
<reference evidence="2 3" key="1">
    <citation type="submission" date="2017-04" db="EMBL/GenBank/DDBJ databases">
        <title>Draft genome of the yeast Clavispora lusitaniae type strain CBS 6936.</title>
        <authorList>
            <person name="Durrens P."/>
            <person name="Klopp C."/>
            <person name="Biteau N."/>
            <person name="Fitton-Ouhabi V."/>
            <person name="Dementhon K."/>
            <person name="Accoceberry I."/>
            <person name="Sherman D.J."/>
            <person name="Noel T."/>
        </authorList>
    </citation>
    <scope>NUCLEOTIDE SEQUENCE [LARGE SCALE GENOMIC DNA]</scope>
    <source>
        <strain evidence="2 3">CBS 6936</strain>
    </source>
</reference>
<evidence type="ECO:0000313" key="2">
    <source>
        <dbReference type="EMBL" id="OVF09870.1"/>
    </source>
</evidence>
<accession>A0AA91Q2P8</accession>
<organism evidence="2 3">
    <name type="scientific">Clavispora lusitaniae</name>
    <name type="common">Candida lusitaniae</name>
    <dbReference type="NCBI Taxonomy" id="36911"/>
    <lineage>
        <taxon>Eukaryota</taxon>
        <taxon>Fungi</taxon>
        <taxon>Dikarya</taxon>
        <taxon>Ascomycota</taxon>
        <taxon>Saccharomycotina</taxon>
        <taxon>Pichiomycetes</taxon>
        <taxon>Metschnikowiaceae</taxon>
        <taxon>Clavispora</taxon>
    </lineage>
</organism>
<dbReference type="AlphaFoldDB" id="A0AA91Q2P8"/>
<dbReference type="PROSITE" id="PS50904">
    <property type="entry name" value="PRELI_MSF1"/>
    <property type="match status" value="1"/>
</dbReference>
<dbReference type="InterPro" id="IPR006797">
    <property type="entry name" value="PRELI/MSF1_dom"/>
</dbReference>
<evidence type="ECO:0000313" key="3">
    <source>
        <dbReference type="Proteomes" id="UP000195602"/>
    </source>
</evidence>
<dbReference type="KEGG" id="clus:A9F13_04g03894"/>
<evidence type="ECO:0000259" key="1">
    <source>
        <dbReference type="PROSITE" id="PS50904"/>
    </source>
</evidence>
<feature type="domain" description="PRELI/MSF1" evidence="1">
    <location>
        <begin position="2"/>
        <end position="169"/>
    </location>
</feature>
<gene>
    <name evidence="2" type="ORF">A9F13_04g03894</name>
</gene>
<sequence>MVQLLSSVYSYNSDFYTTSVAYLNRYPNPYAKHVLSSDTLGTSVDDQGRLHTTRLVVKTGSLPDFIKPILGHKLESWIIEKAVIDPKTQTVHAYSANVDHRKFVKVEEYLTYKTEGEVTSIEVNVKFSSNFFGFKRRIEEWSRDRFHSNMNNSREGLMYVINRFKRPGWALSA</sequence>
<proteinExistence type="predicted"/>
<dbReference type="GO" id="GO:0005758">
    <property type="term" value="C:mitochondrial intermembrane space"/>
    <property type="evidence" value="ECO:0007669"/>
    <property type="project" value="InterPro"/>
</dbReference>
<dbReference type="PANTHER" id="PTHR11158">
    <property type="entry name" value="MSF1/PX19 RELATED"/>
    <property type="match status" value="1"/>
</dbReference>
<protein>
    <recommendedName>
        <fullName evidence="1">PRELI/MSF1 domain-containing protein</fullName>
    </recommendedName>
</protein>
<dbReference type="Proteomes" id="UP000195602">
    <property type="component" value="Unassembled WGS sequence"/>
</dbReference>
<dbReference type="OMA" id="GYEFFKC"/>
<dbReference type="EMBL" id="LYUB02000004">
    <property type="protein sequence ID" value="OVF09870.1"/>
    <property type="molecule type" value="Genomic_DNA"/>
</dbReference>
<dbReference type="InterPro" id="IPR037365">
    <property type="entry name" value="Slowmo/Ups"/>
</dbReference>
<comment type="caution">
    <text evidence="2">The sequence shown here is derived from an EMBL/GenBank/DDBJ whole genome shotgun (WGS) entry which is preliminary data.</text>
</comment>
<dbReference type="Pfam" id="PF04707">
    <property type="entry name" value="PRELI"/>
    <property type="match status" value="1"/>
</dbReference>